<evidence type="ECO:0000313" key="3">
    <source>
        <dbReference type="Proteomes" id="UP001500433"/>
    </source>
</evidence>
<keyword evidence="1" id="KW-1133">Transmembrane helix</keyword>
<keyword evidence="1" id="KW-0812">Transmembrane</keyword>
<dbReference type="EMBL" id="BAABJH010000002">
    <property type="protein sequence ID" value="GAA4893003.1"/>
    <property type="molecule type" value="Genomic_DNA"/>
</dbReference>
<dbReference type="RefSeq" id="WP_345273700.1">
    <property type="nucleotide sequence ID" value="NZ_BAABJH010000002.1"/>
</dbReference>
<reference evidence="3" key="1">
    <citation type="journal article" date="2019" name="Int. J. Syst. Evol. Microbiol.">
        <title>The Global Catalogue of Microorganisms (GCM) 10K type strain sequencing project: providing services to taxonomists for standard genome sequencing and annotation.</title>
        <authorList>
            <consortium name="The Broad Institute Genomics Platform"/>
            <consortium name="The Broad Institute Genome Sequencing Center for Infectious Disease"/>
            <person name="Wu L."/>
            <person name="Ma J."/>
        </authorList>
    </citation>
    <scope>NUCLEOTIDE SEQUENCE [LARGE SCALE GENOMIC DNA]</scope>
    <source>
        <strain evidence="3">JCM 18274</strain>
    </source>
</reference>
<evidence type="ECO:0000256" key="1">
    <source>
        <dbReference type="SAM" id="Phobius"/>
    </source>
</evidence>
<evidence type="ECO:0000313" key="2">
    <source>
        <dbReference type="EMBL" id="GAA4893003.1"/>
    </source>
</evidence>
<comment type="caution">
    <text evidence="2">The sequence shown here is derived from an EMBL/GenBank/DDBJ whole genome shotgun (WGS) entry which is preliminary data.</text>
</comment>
<sequence length="91" mass="10883">MNFDFFSILIYLLLAVLLAFIVKAYWDTQAIKENAFRNHLLLEEQLVLENNKSKMNIEKLYLSDNLQKSVFKRLFKITKDILLLQKLIFDK</sequence>
<name>A0ABP9F576_9FLAO</name>
<gene>
    <name evidence="2" type="ORF">GCM10023311_16820</name>
</gene>
<dbReference type="Proteomes" id="UP001500433">
    <property type="component" value="Unassembled WGS sequence"/>
</dbReference>
<feature type="transmembrane region" description="Helical" evidence="1">
    <location>
        <begin position="6"/>
        <end position="26"/>
    </location>
</feature>
<organism evidence="2 3">
    <name type="scientific">Flaviramulus aquimarinus</name>
    <dbReference type="NCBI Taxonomy" id="1170456"/>
    <lineage>
        <taxon>Bacteria</taxon>
        <taxon>Pseudomonadati</taxon>
        <taxon>Bacteroidota</taxon>
        <taxon>Flavobacteriia</taxon>
        <taxon>Flavobacteriales</taxon>
        <taxon>Flavobacteriaceae</taxon>
        <taxon>Flaviramulus</taxon>
    </lineage>
</organism>
<keyword evidence="3" id="KW-1185">Reference proteome</keyword>
<keyword evidence="1" id="KW-0472">Membrane</keyword>
<protein>
    <submittedName>
        <fullName evidence="2">Uncharacterized protein</fullName>
    </submittedName>
</protein>
<accession>A0ABP9F576</accession>
<proteinExistence type="predicted"/>